<dbReference type="GO" id="GO:0016788">
    <property type="term" value="F:hydrolase activity, acting on ester bonds"/>
    <property type="evidence" value="ECO:0007669"/>
    <property type="project" value="InterPro"/>
</dbReference>
<dbReference type="CDD" id="cd21141">
    <property type="entry name" value="Cas6_III-like"/>
    <property type="match status" value="1"/>
</dbReference>
<dbReference type="Pfam" id="PF19308">
    <property type="entry name" value="CRISPR_Cas6_N"/>
    <property type="match status" value="1"/>
</dbReference>
<sequence length="292" mass="33095">MIVNITKTYRGYQNFERAQRGDVDMLGSFVVRVRPTKSVCYQYSTGRPLHGLFLHLIERVNRPLARELHDAKGQKPFTVSPLFGHFLTESGAKRAVEEEEYWFRFTALTEECCEALVRVFYGEAIANATVMIEETPFLITAIDLAVGGRRGWSGLLSYDDLISAANGEPEITLCFQTPTTFRQGKINYVLPDPNLVFGSLLRKWNAYAPKKIPQEIKNFIFERVGVSQYRLSSRPYDLGDHSLIGFQGKCKYTVLGDQNEMTRYLNILADFAFFAGLGQKTTMGMGQVRRVG</sequence>
<dbReference type="InterPro" id="IPR045747">
    <property type="entry name" value="CRISPR-assoc_prot_Cas6_N_sf"/>
</dbReference>
<dbReference type="RefSeq" id="WP_176237077.1">
    <property type="nucleotide sequence ID" value="NZ_BLRU01000157.1"/>
</dbReference>
<dbReference type="InterPro" id="IPR010156">
    <property type="entry name" value="CRISPR-assoc_prot_Cas6"/>
</dbReference>
<keyword evidence="4" id="KW-0051">Antiviral defense</keyword>
<evidence type="ECO:0000313" key="7">
    <source>
        <dbReference type="EMBL" id="GFP19846.1"/>
    </source>
</evidence>
<keyword evidence="1" id="KW-0540">Nuclease</keyword>
<dbReference type="Proteomes" id="UP000574717">
    <property type="component" value="Unassembled WGS sequence"/>
</dbReference>
<dbReference type="AlphaFoldDB" id="A0A6V8NMX6"/>
<organism evidence="7 8">
    <name type="scientific">Candidatus Hakubella thermalkaliphila</name>
    <dbReference type="NCBI Taxonomy" id="2754717"/>
    <lineage>
        <taxon>Bacteria</taxon>
        <taxon>Bacillati</taxon>
        <taxon>Actinomycetota</taxon>
        <taxon>Actinomycetota incertae sedis</taxon>
        <taxon>Candidatus Hakubellales</taxon>
        <taxon>Candidatus Hakubellaceae</taxon>
        <taxon>Candidatus Hakubella</taxon>
    </lineage>
</organism>
<dbReference type="Pfam" id="PF10040">
    <property type="entry name" value="CRISPR_Cas6"/>
    <property type="match status" value="1"/>
</dbReference>
<dbReference type="Gene3D" id="3.30.70.1890">
    <property type="match status" value="1"/>
</dbReference>
<dbReference type="Gene3D" id="3.30.70.1900">
    <property type="match status" value="1"/>
</dbReference>
<evidence type="ECO:0000259" key="6">
    <source>
        <dbReference type="Pfam" id="PF19308"/>
    </source>
</evidence>
<keyword evidence="2" id="KW-0255">Endonuclease</keyword>
<dbReference type="GO" id="GO:0051607">
    <property type="term" value="P:defense response to virus"/>
    <property type="evidence" value="ECO:0007669"/>
    <property type="project" value="UniProtKB-KW"/>
</dbReference>
<name>A0A6V8NMX6_9ACTN</name>
<protein>
    <submittedName>
        <fullName evidence="7">CRISPR-associated endoribonuclease Cas6</fullName>
    </submittedName>
</protein>
<proteinExistence type="predicted"/>
<reference evidence="7 8" key="1">
    <citation type="journal article" date="2020" name="Front. Microbiol.">
        <title>Single-cell genomics of novel Actinobacteria with the Wood-Ljungdahl pathway discovered in a serpentinizing system.</title>
        <authorList>
            <person name="Merino N."/>
            <person name="Kawai M."/>
            <person name="Boyd E.S."/>
            <person name="Colman D.R."/>
            <person name="McGlynn S.E."/>
            <person name="Nealson K.H."/>
            <person name="Kurokawa K."/>
            <person name="Hongoh Y."/>
        </authorList>
    </citation>
    <scope>NUCLEOTIDE SEQUENCE [LARGE SCALE GENOMIC DNA]</scope>
    <source>
        <strain evidence="7 8">S03</strain>
    </source>
</reference>
<dbReference type="InterPro" id="IPR045648">
    <property type="entry name" value="CRISPR-assoc_Cas6-like_N"/>
</dbReference>
<evidence type="ECO:0000256" key="3">
    <source>
        <dbReference type="ARBA" id="ARBA00022801"/>
    </source>
</evidence>
<evidence type="ECO:0000256" key="1">
    <source>
        <dbReference type="ARBA" id="ARBA00022722"/>
    </source>
</evidence>
<evidence type="ECO:0000313" key="8">
    <source>
        <dbReference type="Proteomes" id="UP000574717"/>
    </source>
</evidence>
<evidence type="ECO:0000259" key="5">
    <source>
        <dbReference type="Pfam" id="PF10040"/>
    </source>
</evidence>
<dbReference type="InterPro" id="IPR019267">
    <property type="entry name" value="CRISPR-assoc_Cas6_C"/>
</dbReference>
<feature type="domain" description="CRISPR-associated protein Cas6 C-terminal" evidence="5">
    <location>
        <begin position="174"/>
        <end position="288"/>
    </location>
</feature>
<gene>
    <name evidence="7" type="ORF">HKBW3S03_01350</name>
</gene>
<evidence type="ECO:0000256" key="2">
    <source>
        <dbReference type="ARBA" id="ARBA00022759"/>
    </source>
</evidence>
<evidence type="ECO:0000256" key="4">
    <source>
        <dbReference type="ARBA" id="ARBA00023118"/>
    </source>
</evidence>
<feature type="domain" description="CRISPR-associated protein Cas6-like N-terminal" evidence="6">
    <location>
        <begin position="28"/>
        <end position="161"/>
    </location>
</feature>
<keyword evidence="3" id="KW-0378">Hydrolase</keyword>
<dbReference type="NCBIfam" id="TIGR01877">
    <property type="entry name" value="cas_cas6"/>
    <property type="match status" value="1"/>
</dbReference>
<dbReference type="EMBL" id="BLRU01000157">
    <property type="protein sequence ID" value="GFP19846.1"/>
    <property type="molecule type" value="Genomic_DNA"/>
</dbReference>
<dbReference type="GO" id="GO:0004519">
    <property type="term" value="F:endonuclease activity"/>
    <property type="evidence" value="ECO:0007669"/>
    <property type="project" value="UniProtKB-KW"/>
</dbReference>
<accession>A0A6V8NMX6</accession>
<comment type="caution">
    <text evidence="7">The sequence shown here is derived from an EMBL/GenBank/DDBJ whole genome shotgun (WGS) entry which is preliminary data.</text>
</comment>